<dbReference type="InterPro" id="IPR039420">
    <property type="entry name" value="WalR-like"/>
</dbReference>
<proteinExistence type="predicted"/>
<evidence type="ECO:0000259" key="2">
    <source>
        <dbReference type="PROSITE" id="PS50043"/>
    </source>
</evidence>
<dbReference type="PANTHER" id="PTHR43214">
    <property type="entry name" value="TWO-COMPONENT RESPONSE REGULATOR"/>
    <property type="match status" value="1"/>
</dbReference>
<dbReference type="Pfam" id="PF00196">
    <property type="entry name" value="GerE"/>
    <property type="match status" value="1"/>
</dbReference>
<dbReference type="PRINTS" id="PR00038">
    <property type="entry name" value="HTHLUXR"/>
</dbReference>
<evidence type="ECO:0000313" key="3">
    <source>
        <dbReference type="EMBL" id="GAA4062507.1"/>
    </source>
</evidence>
<dbReference type="PROSITE" id="PS50043">
    <property type="entry name" value="HTH_LUXR_2"/>
    <property type="match status" value="1"/>
</dbReference>
<dbReference type="Proteomes" id="UP001500683">
    <property type="component" value="Unassembled WGS sequence"/>
</dbReference>
<protein>
    <recommendedName>
        <fullName evidence="2">HTH luxR-type domain-containing protein</fullName>
    </recommendedName>
</protein>
<dbReference type="CDD" id="cd06170">
    <property type="entry name" value="LuxR_C_like"/>
    <property type="match status" value="1"/>
</dbReference>
<evidence type="ECO:0000256" key="1">
    <source>
        <dbReference type="ARBA" id="ARBA00023125"/>
    </source>
</evidence>
<feature type="domain" description="HTH luxR-type" evidence="2">
    <location>
        <begin position="22"/>
        <end position="87"/>
    </location>
</feature>
<sequence>MTHPAKTLPAPAADIDRHWIGSLARVDRLTSRQLEVFLLLGRGMSNRQIALALEVSEHTVKAHIAKVLRTLGLESRLQAGLAALLHQQRDSPG</sequence>
<comment type="caution">
    <text evidence="3">The sequence shown here is derived from an EMBL/GenBank/DDBJ whole genome shotgun (WGS) entry which is preliminary data.</text>
</comment>
<keyword evidence="4" id="KW-1185">Reference proteome</keyword>
<name>A0ABP7V9I3_9ACTN</name>
<organism evidence="3 4">
    <name type="scientific">Actinomadura miaoliensis</name>
    <dbReference type="NCBI Taxonomy" id="430685"/>
    <lineage>
        <taxon>Bacteria</taxon>
        <taxon>Bacillati</taxon>
        <taxon>Actinomycetota</taxon>
        <taxon>Actinomycetes</taxon>
        <taxon>Streptosporangiales</taxon>
        <taxon>Thermomonosporaceae</taxon>
        <taxon>Actinomadura</taxon>
    </lineage>
</organism>
<dbReference type="SUPFAM" id="SSF46894">
    <property type="entry name" value="C-terminal effector domain of the bipartite response regulators"/>
    <property type="match status" value="1"/>
</dbReference>
<dbReference type="RefSeq" id="WP_344942684.1">
    <property type="nucleotide sequence ID" value="NZ_BAAAZG010000004.1"/>
</dbReference>
<dbReference type="EMBL" id="BAAAZG010000004">
    <property type="protein sequence ID" value="GAA4062507.1"/>
    <property type="molecule type" value="Genomic_DNA"/>
</dbReference>
<accession>A0ABP7V9I3</accession>
<dbReference type="Gene3D" id="1.10.10.10">
    <property type="entry name" value="Winged helix-like DNA-binding domain superfamily/Winged helix DNA-binding domain"/>
    <property type="match status" value="1"/>
</dbReference>
<dbReference type="InterPro" id="IPR016032">
    <property type="entry name" value="Sig_transdc_resp-reg_C-effctor"/>
</dbReference>
<reference evidence="4" key="1">
    <citation type="journal article" date="2019" name="Int. J. Syst. Evol. Microbiol.">
        <title>The Global Catalogue of Microorganisms (GCM) 10K type strain sequencing project: providing services to taxonomists for standard genome sequencing and annotation.</title>
        <authorList>
            <consortium name="The Broad Institute Genomics Platform"/>
            <consortium name="The Broad Institute Genome Sequencing Center for Infectious Disease"/>
            <person name="Wu L."/>
            <person name="Ma J."/>
        </authorList>
    </citation>
    <scope>NUCLEOTIDE SEQUENCE [LARGE SCALE GENOMIC DNA]</scope>
    <source>
        <strain evidence="4">JCM 16702</strain>
    </source>
</reference>
<evidence type="ECO:0000313" key="4">
    <source>
        <dbReference type="Proteomes" id="UP001500683"/>
    </source>
</evidence>
<keyword evidence="1" id="KW-0238">DNA-binding</keyword>
<dbReference type="InterPro" id="IPR000792">
    <property type="entry name" value="Tscrpt_reg_LuxR_C"/>
</dbReference>
<dbReference type="InterPro" id="IPR036388">
    <property type="entry name" value="WH-like_DNA-bd_sf"/>
</dbReference>
<gene>
    <name evidence="3" type="ORF">GCM10022214_14740</name>
</gene>
<dbReference type="SMART" id="SM00421">
    <property type="entry name" value="HTH_LUXR"/>
    <property type="match status" value="1"/>
</dbReference>